<dbReference type="InterPro" id="IPR008979">
    <property type="entry name" value="Galactose-bd-like_sf"/>
</dbReference>
<name>A0ABR2JET3_9EUKA</name>
<dbReference type="Proteomes" id="UP001470230">
    <property type="component" value="Unassembled WGS sequence"/>
</dbReference>
<keyword evidence="1" id="KW-0175">Coiled coil</keyword>
<feature type="coiled-coil region" evidence="1">
    <location>
        <begin position="290"/>
        <end position="328"/>
    </location>
</feature>
<keyword evidence="3" id="KW-1185">Reference proteome</keyword>
<dbReference type="Gene3D" id="1.25.40.420">
    <property type="match status" value="1"/>
</dbReference>
<dbReference type="CDD" id="cd14733">
    <property type="entry name" value="BACK"/>
    <property type="match status" value="1"/>
</dbReference>
<gene>
    <name evidence="2" type="ORF">M9Y10_006449</name>
</gene>
<proteinExistence type="predicted"/>
<organism evidence="2 3">
    <name type="scientific">Tritrichomonas musculus</name>
    <dbReference type="NCBI Taxonomy" id="1915356"/>
    <lineage>
        <taxon>Eukaryota</taxon>
        <taxon>Metamonada</taxon>
        <taxon>Parabasalia</taxon>
        <taxon>Tritrichomonadida</taxon>
        <taxon>Tritrichomonadidae</taxon>
        <taxon>Tritrichomonas</taxon>
    </lineage>
</organism>
<reference evidence="2 3" key="1">
    <citation type="submission" date="2024-04" db="EMBL/GenBank/DDBJ databases">
        <title>Tritrichomonas musculus Genome.</title>
        <authorList>
            <person name="Alves-Ferreira E."/>
            <person name="Grigg M."/>
            <person name="Lorenzi H."/>
            <person name="Galac M."/>
        </authorList>
    </citation>
    <scope>NUCLEOTIDE SEQUENCE [LARGE SCALE GENOMIC DNA]</scope>
    <source>
        <strain evidence="2 3">EAF2021</strain>
    </source>
</reference>
<evidence type="ECO:0000313" key="2">
    <source>
        <dbReference type="EMBL" id="KAK8876254.1"/>
    </source>
</evidence>
<sequence>MSEKKVIRSSKELPDTHNFVYENKRYPFKMNFFNLLSDYFLRNSDEIQSNADIDLIDEDVGKKLNIQEGIIYAFINFFQHEEITIDKENVIALHFLSNKYEIEELQESTREYILNNCESLAIDLLSICEYDSSLNDSIYEDIICHKLREYIKTEEFLNLSISKLHRIMSKYSELGLEEVSCKEMNDFIKKKISIDGREASILLSFARFDSENIDFIETLFEEYSNKVDFSFIDISIFSTFVEMKKRQEKENEELSKTNLRLIRENEDKDRLIFSLESKLKQQESTSSIEIRKKNNEISSLEHQIERTRKENEELILSLRRNFEELERTKDKEISSLKNQIVISSRRYFKTAMSKEGPGLLNELKTKQETPFDRLFTVSISSVDIYTLLVPHTNDYFCTSKSGNFFIEFELEAEVTISGVKIFSSGTCFPKSFDISVEGETVKSVREARELNGKYKDMTVSFEPIKCRKVRFTQTGPNWDKGDNFLHIKGIELLSTDSKYSRGVFSTLVSDCENKDPHKCPVIISASNFDFNSFHSLNAKHKISTYSRENSWFQVELTRGIAVLNGFRLMKCNKNKLRSYKLICTDDSSKPESSWTTLIEINEETENEHNDLDIYEFSHPSPPTRFVRLVQTGKNWYDSLSLLFIHFDLFGEYF</sequence>
<accession>A0ABR2JET3</accession>
<comment type="caution">
    <text evidence="2">The sequence shown here is derived from an EMBL/GenBank/DDBJ whole genome shotgun (WGS) entry which is preliminary data.</text>
</comment>
<evidence type="ECO:0008006" key="4">
    <source>
        <dbReference type="Google" id="ProtNLM"/>
    </source>
</evidence>
<evidence type="ECO:0000256" key="1">
    <source>
        <dbReference type="SAM" id="Coils"/>
    </source>
</evidence>
<dbReference type="SUPFAM" id="SSF49785">
    <property type="entry name" value="Galactose-binding domain-like"/>
    <property type="match status" value="2"/>
</dbReference>
<dbReference type="EMBL" id="JAPFFF010000012">
    <property type="protein sequence ID" value="KAK8876254.1"/>
    <property type="molecule type" value="Genomic_DNA"/>
</dbReference>
<evidence type="ECO:0000313" key="3">
    <source>
        <dbReference type="Proteomes" id="UP001470230"/>
    </source>
</evidence>
<dbReference type="Gene3D" id="2.60.120.260">
    <property type="entry name" value="Galactose-binding domain-like"/>
    <property type="match status" value="2"/>
</dbReference>
<protein>
    <recommendedName>
        <fullName evidence="4">F5/8 type C domain-containing protein</fullName>
    </recommendedName>
</protein>